<proteinExistence type="predicted"/>
<evidence type="ECO:0000313" key="4">
    <source>
        <dbReference type="EMBL" id="KAF3569643.1"/>
    </source>
</evidence>
<dbReference type="Proteomes" id="UP000266723">
    <property type="component" value="Unassembled WGS sequence"/>
</dbReference>
<gene>
    <name evidence="4" type="ORF">DY000_02015424</name>
    <name evidence="3" type="ORF">F2Q70_00003530</name>
</gene>
<comment type="caution">
    <text evidence="3">The sequence shown here is derived from an EMBL/GenBank/DDBJ whole genome shotgun (WGS) entry which is preliminary data.</text>
</comment>
<evidence type="ECO:0000313" key="3">
    <source>
        <dbReference type="EMBL" id="KAF2571060.1"/>
    </source>
</evidence>
<dbReference type="EMBL" id="QGKV02000759">
    <property type="protein sequence ID" value="KAF3569643.1"/>
    <property type="molecule type" value="Genomic_DNA"/>
</dbReference>
<reference evidence="4 5" key="3">
    <citation type="journal article" date="2020" name="BMC Genomics">
        <title>Intraspecific diversification of the crop wild relative Brassica cretica Lam. using demographic model selection.</title>
        <authorList>
            <person name="Kioukis A."/>
            <person name="Michalopoulou V.A."/>
            <person name="Briers L."/>
            <person name="Pirintsos S."/>
            <person name="Studholme D.J."/>
            <person name="Pavlidis P."/>
            <person name="Sarris P.F."/>
        </authorList>
    </citation>
    <scope>NUCLEOTIDE SEQUENCE [LARGE SCALE GENOMIC DNA]</scope>
    <source>
        <strain evidence="5">cv. PFS-1207/04</strain>
        <strain evidence="4">PFS-1207/04</strain>
    </source>
</reference>
<evidence type="ECO:0000256" key="2">
    <source>
        <dbReference type="SAM" id="Phobius"/>
    </source>
</evidence>
<keyword evidence="2" id="KW-1133">Transmembrane helix</keyword>
<reference evidence="4" key="2">
    <citation type="submission" date="2019-12" db="EMBL/GenBank/DDBJ databases">
        <authorList>
            <person name="Studholme D.J."/>
            <person name="Sarris P."/>
        </authorList>
    </citation>
    <scope>NUCLEOTIDE SEQUENCE</scope>
    <source>
        <strain evidence="4">PFS-1207/04</strain>
        <tissue evidence="4">Leaf</tissue>
    </source>
</reference>
<dbReference type="AlphaFoldDB" id="A0A3N6R4L8"/>
<feature type="region of interest" description="Disordered" evidence="1">
    <location>
        <begin position="1"/>
        <end position="21"/>
    </location>
</feature>
<feature type="transmembrane region" description="Helical" evidence="2">
    <location>
        <begin position="68"/>
        <end position="87"/>
    </location>
</feature>
<sequence length="88" mass="9269">MVFDALASPRKRAGAKTGTRQGDNSFLLRVSNGLIKMLCGFGIVVFLNYVAFGFGTSVTVLYRDMSDLMSYLGFTGLISICGSSGAGA</sequence>
<feature type="transmembrane region" description="Helical" evidence="2">
    <location>
        <begin position="38"/>
        <end position="62"/>
    </location>
</feature>
<name>A0A3N6R4L8_BRACR</name>
<organism evidence="3">
    <name type="scientific">Brassica cretica</name>
    <name type="common">Mustard</name>
    <dbReference type="NCBI Taxonomy" id="69181"/>
    <lineage>
        <taxon>Eukaryota</taxon>
        <taxon>Viridiplantae</taxon>
        <taxon>Streptophyta</taxon>
        <taxon>Embryophyta</taxon>
        <taxon>Tracheophyta</taxon>
        <taxon>Spermatophyta</taxon>
        <taxon>Magnoliopsida</taxon>
        <taxon>eudicotyledons</taxon>
        <taxon>Gunneridae</taxon>
        <taxon>Pentapetalae</taxon>
        <taxon>rosids</taxon>
        <taxon>malvids</taxon>
        <taxon>Brassicales</taxon>
        <taxon>Brassicaceae</taxon>
        <taxon>Brassiceae</taxon>
        <taxon>Brassica</taxon>
    </lineage>
</organism>
<keyword evidence="2" id="KW-0472">Membrane</keyword>
<evidence type="ECO:0000313" key="5">
    <source>
        <dbReference type="Proteomes" id="UP000266723"/>
    </source>
</evidence>
<keyword evidence="2" id="KW-0812">Transmembrane</keyword>
<keyword evidence="5" id="KW-1185">Reference proteome</keyword>
<accession>A0A3N6R4L8</accession>
<protein>
    <submittedName>
        <fullName evidence="3">Uncharacterized protein</fullName>
    </submittedName>
</protein>
<dbReference type="EMBL" id="QGKY02001015">
    <property type="protein sequence ID" value="KAF2571060.1"/>
    <property type="molecule type" value="Genomic_DNA"/>
</dbReference>
<reference evidence="3" key="1">
    <citation type="submission" date="2019-12" db="EMBL/GenBank/DDBJ databases">
        <title>Genome sequencing and annotation of Brassica cretica.</title>
        <authorList>
            <person name="Studholme D.J."/>
            <person name="Sarris P.F."/>
        </authorList>
    </citation>
    <scope>NUCLEOTIDE SEQUENCE</scope>
    <source>
        <strain evidence="3">PFS-102/07</strain>
        <tissue evidence="3">Leaf</tissue>
    </source>
</reference>
<evidence type="ECO:0000256" key="1">
    <source>
        <dbReference type="SAM" id="MobiDB-lite"/>
    </source>
</evidence>